<comment type="caution">
    <text evidence="1">The sequence shown here is derived from an EMBL/GenBank/DDBJ whole genome shotgun (WGS) entry which is preliminary data.</text>
</comment>
<dbReference type="EMBL" id="JBCGBO010000005">
    <property type="protein sequence ID" value="KAK9199265.1"/>
    <property type="molecule type" value="Genomic_DNA"/>
</dbReference>
<accession>A0AAP0QLP7</accession>
<dbReference type="Gene3D" id="2.40.70.10">
    <property type="entry name" value="Acid Proteases"/>
    <property type="match status" value="1"/>
</dbReference>
<organism evidence="1 2">
    <name type="scientific">Citrus x changshan-huyou</name>
    <dbReference type="NCBI Taxonomy" id="2935761"/>
    <lineage>
        <taxon>Eukaryota</taxon>
        <taxon>Viridiplantae</taxon>
        <taxon>Streptophyta</taxon>
        <taxon>Embryophyta</taxon>
        <taxon>Tracheophyta</taxon>
        <taxon>Spermatophyta</taxon>
        <taxon>Magnoliopsida</taxon>
        <taxon>eudicotyledons</taxon>
        <taxon>Gunneridae</taxon>
        <taxon>Pentapetalae</taxon>
        <taxon>rosids</taxon>
        <taxon>malvids</taxon>
        <taxon>Sapindales</taxon>
        <taxon>Rutaceae</taxon>
        <taxon>Aurantioideae</taxon>
        <taxon>Citrus</taxon>
    </lineage>
</organism>
<name>A0AAP0QLP7_9ROSI</name>
<evidence type="ECO:0000313" key="1">
    <source>
        <dbReference type="EMBL" id="KAK9199265.1"/>
    </source>
</evidence>
<keyword evidence="2" id="KW-1185">Reference proteome</keyword>
<evidence type="ECO:0000313" key="2">
    <source>
        <dbReference type="Proteomes" id="UP001428341"/>
    </source>
</evidence>
<sequence>MIDTRAIMNLMEASLVPHLSLQVTKANIVVSFTSYYRLISNRTTVANLSKGTWVREARFMVMVMSRFDVILIMEFLYNAEVHVLLHLSFIWIGGIMEPCTVECKY</sequence>
<gene>
    <name evidence="1" type="ORF">WN944_014453</name>
</gene>
<dbReference type="Proteomes" id="UP001428341">
    <property type="component" value="Unassembled WGS sequence"/>
</dbReference>
<dbReference type="InterPro" id="IPR021109">
    <property type="entry name" value="Peptidase_aspartic_dom_sf"/>
</dbReference>
<protein>
    <submittedName>
        <fullName evidence="1">Uncharacterized protein</fullName>
    </submittedName>
</protein>
<dbReference type="AlphaFoldDB" id="A0AAP0QLP7"/>
<proteinExistence type="predicted"/>
<reference evidence="1 2" key="1">
    <citation type="submission" date="2024-05" db="EMBL/GenBank/DDBJ databases">
        <title>Haplotype-resolved chromosome-level genome assembly of Huyou (Citrus changshanensis).</title>
        <authorList>
            <person name="Miao C."/>
            <person name="Chen W."/>
            <person name="Wu Y."/>
            <person name="Wang L."/>
            <person name="Zhao S."/>
            <person name="Grierson D."/>
            <person name="Xu C."/>
            <person name="Chen K."/>
        </authorList>
    </citation>
    <scope>NUCLEOTIDE SEQUENCE [LARGE SCALE GENOMIC DNA]</scope>
    <source>
        <strain evidence="1">01-14</strain>
        <tissue evidence="1">Leaf</tissue>
    </source>
</reference>